<evidence type="ECO:0000256" key="1">
    <source>
        <dbReference type="ARBA" id="ARBA00010062"/>
    </source>
</evidence>
<dbReference type="InterPro" id="IPR000709">
    <property type="entry name" value="Leu_Ile_Val-bd"/>
</dbReference>
<comment type="caution">
    <text evidence="7">The sequence shown here is derived from an EMBL/GenBank/DDBJ whole genome shotgun (WGS) entry which is preliminary data.</text>
</comment>
<dbReference type="GO" id="GO:0006865">
    <property type="term" value="P:amino acid transport"/>
    <property type="evidence" value="ECO:0007669"/>
    <property type="project" value="UniProtKB-KW"/>
</dbReference>
<dbReference type="AlphaFoldDB" id="A0A1G8IJS5"/>
<dbReference type="PRINTS" id="PR00337">
    <property type="entry name" value="LEUILEVALBP"/>
</dbReference>
<dbReference type="STRING" id="84521.SAMN04487994_100140"/>
<dbReference type="OrthoDB" id="9783240at2"/>
<dbReference type="InterPro" id="IPR051010">
    <property type="entry name" value="BCAA_transport"/>
</dbReference>
<reference evidence="7 8" key="1">
    <citation type="submission" date="2017-09" db="EMBL/GenBank/DDBJ databases">
        <title>Bacterial strain isolated from the female urinary microbiota.</title>
        <authorList>
            <person name="Thomas-White K."/>
            <person name="Kumar N."/>
            <person name="Forster S."/>
            <person name="Putonti C."/>
            <person name="Lawley T."/>
            <person name="Wolfe A.J."/>
        </authorList>
    </citation>
    <scope>NUCLEOTIDE SEQUENCE [LARGE SCALE GENOMIC DNA]</scope>
    <source>
        <strain evidence="7 8">UMB0852</strain>
    </source>
</reference>
<dbReference type="Pfam" id="PF13458">
    <property type="entry name" value="Peripla_BP_6"/>
    <property type="match status" value="1"/>
</dbReference>
<dbReference type="Gene3D" id="3.40.50.2300">
    <property type="match status" value="2"/>
</dbReference>
<dbReference type="EMBL" id="PNHE01000007">
    <property type="protein sequence ID" value="PMC58720.1"/>
    <property type="molecule type" value="Genomic_DNA"/>
</dbReference>
<dbReference type="SUPFAM" id="SSF53822">
    <property type="entry name" value="Periplasmic binding protein-like I"/>
    <property type="match status" value="1"/>
</dbReference>
<name>A0A1G8IJS5_9LACT</name>
<proteinExistence type="inferred from homology"/>
<dbReference type="RefSeq" id="WP_092083725.1">
    <property type="nucleotide sequence ID" value="NZ_FNEL01000001.1"/>
</dbReference>
<dbReference type="Proteomes" id="UP000235682">
    <property type="component" value="Unassembled WGS sequence"/>
</dbReference>
<feature type="domain" description="Leucine-binding protein" evidence="6">
    <location>
        <begin position="32"/>
        <end position="373"/>
    </location>
</feature>
<evidence type="ECO:0000256" key="2">
    <source>
        <dbReference type="ARBA" id="ARBA00022448"/>
    </source>
</evidence>
<sequence>MFKKLSLTAMTVLALGAQLASPFTAFAESAFKLGGNFETSGPHAAYGTPMKKAFELYLKQYNEQGGFEGKEVEWVVYDNKSDITESASVASRLVSDGVVGVVGPGTTGSVLAEAPVLDQAKIPHVLPAASGDGLTLDSQGDVLEYLYRVCFEDSYQGAAGGQFAATELGKTKAAVLEDSGNDFAKGIAASFKEAFEKNGGEVVVNESFAEGDQDFSAIISTLLSNDVDVIYFAGYYTEGGMFIKQAREMGLDQPIVSGDGFTSPTLVELSGGMADDIYYTSGFSEKLESEKLDAFLKSYKEEYGEDADQFAALSFDATGLLVDAIERAGSTDPEAVTKALNETKDFEGVTGKFSIDELHNPQKPVLVLEMQQGEVVKATPVEVN</sequence>
<dbReference type="InterPro" id="IPR028082">
    <property type="entry name" value="Peripla_BP_I"/>
</dbReference>
<accession>A0A1G8IJS5</accession>
<dbReference type="PANTHER" id="PTHR30483">
    <property type="entry name" value="LEUCINE-SPECIFIC-BINDING PROTEIN"/>
    <property type="match status" value="1"/>
</dbReference>
<keyword evidence="4" id="KW-0029">Amino-acid transport</keyword>
<dbReference type="InterPro" id="IPR028081">
    <property type="entry name" value="Leu-bd"/>
</dbReference>
<evidence type="ECO:0000256" key="5">
    <source>
        <dbReference type="SAM" id="SignalP"/>
    </source>
</evidence>
<keyword evidence="8" id="KW-1185">Reference proteome</keyword>
<organism evidence="7 8">
    <name type="scientific">Dolosicoccus paucivorans</name>
    <dbReference type="NCBI Taxonomy" id="84521"/>
    <lineage>
        <taxon>Bacteria</taxon>
        <taxon>Bacillati</taxon>
        <taxon>Bacillota</taxon>
        <taxon>Bacilli</taxon>
        <taxon>Lactobacillales</taxon>
        <taxon>Aerococcaceae</taxon>
        <taxon>Dolosicoccus</taxon>
    </lineage>
</organism>
<feature type="signal peptide" evidence="5">
    <location>
        <begin position="1"/>
        <end position="27"/>
    </location>
</feature>
<keyword evidence="3 5" id="KW-0732">Signal</keyword>
<gene>
    <name evidence="7" type="ORF">CJ205_02745</name>
</gene>
<evidence type="ECO:0000313" key="7">
    <source>
        <dbReference type="EMBL" id="PMC58720.1"/>
    </source>
</evidence>
<evidence type="ECO:0000256" key="3">
    <source>
        <dbReference type="ARBA" id="ARBA00022729"/>
    </source>
</evidence>
<comment type="similarity">
    <text evidence="1">Belongs to the leucine-binding protein family.</text>
</comment>
<keyword evidence="2" id="KW-0813">Transport</keyword>
<evidence type="ECO:0000313" key="8">
    <source>
        <dbReference type="Proteomes" id="UP000235682"/>
    </source>
</evidence>
<feature type="chain" id="PRO_5011569136" evidence="5">
    <location>
        <begin position="28"/>
        <end position="384"/>
    </location>
</feature>
<evidence type="ECO:0000256" key="4">
    <source>
        <dbReference type="ARBA" id="ARBA00022970"/>
    </source>
</evidence>
<evidence type="ECO:0000259" key="6">
    <source>
        <dbReference type="Pfam" id="PF13458"/>
    </source>
</evidence>
<protein>
    <submittedName>
        <fullName evidence="7">Branched-chain amino acid ABC transporter substrate-binding protein</fullName>
    </submittedName>
</protein>
<dbReference type="CDD" id="cd06347">
    <property type="entry name" value="PBP1_ABC_LivK_ligand_binding-like"/>
    <property type="match status" value="1"/>
</dbReference>
<dbReference type="PANTHER" id="PTHR30483:SF6">
    <property type="entry name" value="PERIPLASMIC BINDING PROTEIN OF ABC TRANSPORTER FOR NATURAL AMINO ACIDS"/>
    <property type="match status" value="1"/>
</dbReference>